<reference evidence="3" key="1">
    <citation type="submission" date="2016-09" db="EMBL/GenBank/DDBJ databases">
        <authorList>
            <person name="Koehorst J."/>
        </authorList>
    </citation>
    <scope>NUCLEOTIDE SEQUENCE [LARGE SCALE GENOMIC DNA]</scope>
</reference>
<dbReference type="OrthoDB" id="526037at2"/>
<dbReference type="STRING" id="1679444.PYTT_1773"/>
<sequence length="386" mass="43950">MTPSSSPTRVHTGDLAERIAAIGDCFAIEGEFIYGEELQSGHINTTYRACYRADDREERYILQRINENVFKDPGAVMRNVEKVTRHICWKVMRRRKGAAGQTLSLYPARGGRTYVTLEDGGVWRCYNNIEGTHTYDVVENTRQAYQAGYAFGSFQELISDMNPDDIVETIPNFHNTRKRYEALMEAVEKDCAGRLESCRSELETAMQWEPDVDRLLGLQATGLLPTRITHNDTKINNVMLDAETDEAVCVIDLDTVMPGLVLYDFGDMVRTATCTAEEDEEDLGKVCMQMPLFESLLEGYLDAAGEFLTAEEIEQLPFSGKLITIEIGIRFLTDYLNGDVYFKTHKPLHNLIRARNQFRLAQSIQDNLPQMNKYVQKLASSYKKKR</sequence>
<dbReference type="Gene3D" id="3.90.1200.10">
    <property type="match status" value="1"/>
</dbReference>
<name>A0A1C7P8T7_9BACT</name>
<dbReference type="PANTHER" id="PTHR21064:SF5">
    <property type="entry name" value="SLR1880 PROTEIN"/>
    <property type="match status" value="1"/>
</dbReference>
<evidence type="ECO:0000313" key="2">
    <source>
        <dbReference type="EMBL" id="SEH92583.1"/>
    </source>
</evidence>
<organism evidence="2 3">
    <name type="scientific">Akkermansia glycaniphila</name>
    <dbReference type="NCBI Taxonomy" id="1679444"/>
    <lineage>
        <taxon>Bacteria</taxon>
        <taxon>Pseudomonadati</taxon>
        <taxon>Verrucomicrobiota</taxon>
        <taxon>Verrucomicrobiia</taxon>
        <taxon>Verrucomicrobiales</taxon>
        <taxon>Akkermansiaceae</taxon>
        <taxon>Akkermansia</taxon>
    </lineage>
</organism>
<evidence type="ECO:0000259" key="1">
    <source>
        <dbReference type="Pfam" id="PF01636"/>
    </source>
</evidence>
<dbReference type="AlphaFoldDB" id="A0A1C7P8T7"/>
<dbReference type="EMBL" id="LT629973">
    <property type="protein sequence ID" value="SEH92583.1"/>
    <property type="molecule type" value="Genomic_DNA"/>
</dbReference>
<keyword evidence="3" id="KW-1185">Reference proteome</keyword>
<gene>
    <name evidence="2" type="ORF">PYTT_1773</name>
</gene>
<dbReference type="RefSeq" id="WP_067777746.1">
    <property type="nucleotide sequence ID" value="NZ_JACVVN010000012.1"/>
</dbReference>
<keyword evidence="2" id="KW-0808">Transferase</keyword>
<dbReference type="Proteomes" id="UP000176204">
    <property type="component" value="Chromosome I"/>
</dbReference>
<evidence type="ECO:0000313" key="3">
    <source>
        <dbReference type="Proteomes" id="UP000176204"/>
    </source>
</evidence>
<dbReference type="InterPro" id="IPR011009">
    <property type="entry name" value="Kinase-like_dom_sf"/>
</dbReference>
<dbReference type="InterPro" id="IPR002575">
    <property type="entry name" value="Aminoglycoside_PTrfase"/>
</dbReference>
<dbReference type="KEGG" id="agl:PYTT_1773"/>
<proteinExistence type="predicted"/>
<dbReference type="PANTHER" id="PTHR21064">
    <property type="entry name" value="AMINOGLYCOSIDE PHOSPHOTRANSFERASE DOMAIN-CONTAINING PROTEIN-RELATED"/>
    <property type="match status" value="1"/>
</dbReference>
<dbReference type="InterPro" id="IPR050249">
    <property type="entry name" value="Pseudomonas-type_ThrB"/>
</dbReference>
<dbReference type="PATRIC" id="fig|1679444.3.peg.1738"/>
<accession>A0A1C7P8T7</accession>
<protein>
    <submittedName>
        <fullName evidence="2">Aminoglycoside phosphotransferase</fullName>
    </submittedName>
</protein>
<dbReference type="GO" id="GO:0016740">
    <property type="term" value="F:transferase activity"/>
    <property type="evidence" value="ECO:0007669"/>
    <property type="project" value="UniProtKB-KW"/>
</dbReference>
<feature type="domain" description="Aminoglycoside phosphotransferase" evidence="1">
    <location>
        <begin position="37"/>
        <end position="282"/>
    </location>
</feature>
<dbReference type="Pfam" id="PF01636">
    <property type="entry name" value="APH"/>
    <property type="match status" value="1"/>
</dbReference>
<dbReference type="SUPFAM" id="SSF56112">
    <property type="entry name" value="Protein kinase-like (PK-like)"/>
    <property type="match status" value="1"/>
</dbReference>